<accession>A0A508X841</accession>
<sequence length="158" mass="17643">MSSVSLRSPLLLRGLLSGDVENELDLERHPQRNTGDAEHDARRKAAVAEDRKQQLGSSVCDLGVFAKVVGGGYIHTQLRHGAYAIKGSEMRSRGRQPTQARGPRGVVTFGNGQLPANPSNVLWRVSDDGEHATQEEKRADLNSFDIRPERSRRRWQYQ</sequence>
<organism evidence="1 2">
    <name type="scientific">Sinorhizobium medicae</name>
    <dbReference type="NCBI Taxonomy" id="110321"/>
    <lineage>
        <taxon>Bacteria</taxon>
        <taxon>Pseudomonadati</taxon>
        <taxon>Pseudomonadota</taxon>
        <taxon>Alphaproteobacteria</taxon>
        <taxon>Hyphomicrobiales</taxon>
        <taxon>Rhizobiaceae</taxon>
        <taxon>Sinorhizobium/Ensifer group</taxon>
        <taxon>Sinorhizobium</taxon>
    </lineage>
</organism>
<evidence type="ECO:0000313" key="1">
    <source>
        <dbReference type="EMBL" id="VTZ66012.1"/>
    </source>
</evidence>
<evidence type="ECO:0000313" key="2">
    <source>
        <dbReference type="Proteomes" id="UP000507954"/>
    </source>
</evidence>
<dbReference type="EMBL" id="CABFNB010000166">
    <property type="protein sequence ID" value="VTZ66012.1"/>
    <property type="molecule type" value="Genomic_DNA"/>
</dbReference>
<proteinExistence type="predicted"/>
<gene>
    <name evidence="1" type="ORF">EMEDMD4_940040</name>
</gene>
<protein>
    <submittedName>
        <fullName evidence="1">Uncharacterized protein</fullName>
    </submittedName>
</protein>
<name>A0A508X841_9HYPH</name>
<dbReference type="AlphaFoldDB" id="A0A508X841"/>
<reference evidence="1 2" key="1">
    <citation type="submission" date="2019-06" db="EMBL/GenBank/DDBJ databases">
        <authorList>
            <person name="Le Quere A."/>
            <person name="Colella S."/>
        </authorList>
    </citation>
    <scope>NUCLEOTIDE SEQUENCE [LARGE SCALE GENOMIC DNA]</scope>
    <source>
        <strain evidence="1">EmedicaeMD41</strain>
    </source>
</reference>
<dbReference type="Proteomes" id="UP000507954">
    <property type="component" value="Unassembled WGS sequence"/>
</dbReference>